<evidence type="ECO:0000256" key="5">
    <source>
        <dbReference type="ARBA" id="ARBA00023136"/>
    </source>
</evidence>
<dbReference type="KEGG" id="mpau:ZMTM_04970"/>
<comment type="subcellular location">
    <subcellularLocation>
        <location evidence="1">Cell membrane</location>
        <topology evidence="1">Multi-pass membrane protein</topology>
    </subcellularLocation>
</comment>
<dbReference type="AlphaFoldDB" id="A0A8D5JZZ4"/>
<evidence type="ECO:0000313" key="10">
    <source>
        <dbReference type="Proteomes" id="UP000826722"/>
    </source>
</evidence>
<accession>A0A8D5JZZ4</accession>
<evidence type="ECO:0000256" key="6">
    <source>
        <dbReference type="SAM" id="Coils"/>
    </source>
</evidence>
<dbReference type="EMBL" id="AP024110">
    <property type="protein sequence ID" value="BCM24238.1"/>
    <property type="molecule type" value="Genomic_DNA"/>
</dbReference>
<evidence type="ECO:0000313" key="9">
    <source>
        <dbReference type="EMBL" id="BCM24238.1"/>
    </source>
</evidence>
<dbReference type="InterPro" id="IPR017468">
    <property type="entry name" value="Chain_len_reg_EpsF"/>
</dbReference>
<evidence type="ECO:0000256" key="4">
    <source>
        <dbReference type="ARBA" id="ARBA00022989"/>
    </source>
</evidence>
<dbReference type="Proteomes" id="UP000826722">
    <property type="component" value="Chromosome"/>
</dbReference>
<feature type="transmembrane region" description="Helical" evidence="7">
    <location>
        <begin position="12"/>
        <end position="35"/>
    </location>
</feature>
<dbReference type="RefSeq" id="WP_221764785.1">
    <property type="nucleotide sequence ID" value="NZ_AP024110.1"/>
</dbReference>
<organism evidence="9 10">
    <name type="scientific">Methyloradius palustris</name>
    <dbReference type="NCBI Taxonomy" id="2778876"/>
    <lineage>
        <taxon>Bacteria</taxon>
        <taxon>Pseudomonadati</taxon>
        <taxon>Pseudomonadota</taxon>
        <taxon>Betaproteobacteria</taxon>
        <taxon>Nitrosomonadales</taxon>
        <taxon>Methylophilaceae</taxon>
        <taxon>Methyloradius</taxon>
    </lineage>
</organism>
<feature type="transmembrane region" description="Helical" evidence="7">
    <location>
        <begin position="397"/>
        <end position="419"/>
    </location>
</feature>
<sequence>MNFSQFLIILKVRIKIFIIAIFVTVLTATVVSFLLPKTYTATATLVLNYKGTDPVTGVVVPGQLMPGYLATQVDIVQSENVALKVVDMLKLAESEDAKQNFYNATAGRGDIHDWLAALLLKKLAVTPSKESSVLEITFKGQEPNFVAAVANAFAEAYQQTSIQLRVEPAQKGAIYFGQQTKIFRDRLEEAQAKVSKFQQENAITNADGQLDVETNRLNELTTQLVSVQSQAIESNSRQQNTLGSAENSPDVALNPVIQSLKVDASRSEAKLADIAQRVGKNHPDYQSGLAELNKINAQIQNETRRTALSVGGTASINRQREAELRTEVASQKLKVLQLNHLRDQLALLKQDVDTAGRDLGVVTQRFSETNIDAQSNQSDIAILNLAKPPISPAGPKILLNILLSIFVGGMVGVGCSLMAEILDRRIRSSEDIMNILDTKVLAVISPKYGNKKSKPVIGVAGTFNRLLKD</sequence>
<keyword evidence="2" id="KW-1003">Cell membrane</keyword>
<dbReference type="PANTHER" id="PTHR32309:SF13">
    <property type="entry name" value="FERRIC ENTEROBACTIN TRANSPORT PROTEIN FEPE"/>
    <property type="match status" value="1"/>
</dbReference>
<gene>
    <name evidence="9" type="ORF">ZMTM_04970</name>
</gene>
<evidence type="ECO:0000256" key="1">
    <source>
        <dbReference type="ARBA" id="ARBA00004651"/>
    </source>
</evidence>
<dbReference type="PANTHER" id="PTHR32309">
    <property type="entry name" value="TYROSINE-PROTEIN KINASE"/>
    <property type="match status" value="1"/>
</dbReference>
<keyword evidence="4 7" id="KW-1133">Transmembrane helix</keyword>
<proteinExistence type="predicted"/>
<evidence type="ECO:0000259" key="8">
    <source>
        <dbReference type="Pfam" id="PF02706"/>
    </source>
</evidence>
<protein>
    <recommendedName>
        <fullName evidence="8">Polysaccharide chain length determinant N-terminal domain-containing protein</fullName>
    </recommendedName>
</protein>
<name>A0A8D5JZZ4_9PROT</name>
<evidence type="ECO:0000256" key="7">
    <source>
        <dbReference type="SAM" id="Phobius"/>
    </source>
</evidence>
<feature type="domain" description="Polysaccharide chain length determinant N-terminal" evidence="8">
    <location>
        <begin position="5"/>
        <end position="87"/>
    </location>
</feature>
<feature type="coiled-coil region" evidence="6">
    <location>
        <begin position="180"/>
        <end position="230"/>
    </location>
</feature>
<keyword evidence="6" id="KW-0175">Coiled coil</keyword>
<keyword evidence="10" id="KW-1185">Reference proteome</keyword>
<keyword evidence="5 7" id="KW-0472">Membrane</keyword>
<dbReference type="InterPro" id="IPR050445">
    <property type="entry name" value="Bact_polysacc_biosynth/exp"/>
</dbReference>
<evidence type="ECO:0000256" key="3">
    <source>
        <dbReference type="ARBA" id="ARBA00022692"/>
    </source>
</evidence>
<reference evidence="9" key="1">
    <citation type="journal article" date="2021" name="Arch. Microbiol.">
        <title>Methyloradius palustris gen. nov., sp. nov., a methanol-oxidizing bacterium isolated from snow.</title>
        <authorList>
            <person name="Miyadera T."/>
            <person name="Kojima H."/>
            <person name="Fukui M."/>
        </authorList>
    </citation>
    <scope>NUCLEOTIDE SEQUENCE</scope>
    <source>
        <strain evidence="9">Zm11</strain>
    </source>
</reference>
<dbReference type="InterPro" id="IPR003856">
    <property type="entry name" value="LPS_length_determ_N"/>
</dbReference>
<dbReference type="NCBIfam" id="TIGR03017">
    <property type="entry name" value="EpsF"/>
    <property type="match status" value="1"/>
</dbReference>
<dbReference type="Pfam" id="PF02706">
    <property type="entry name" value="Wzz"/>
    <property type="match status" value="1"/>
</dbReference>
<dbReference type="GO" id="GO:0005886">
    <property type="term" value="C:plasma membrane"/>
    <property type="evidence" value="ECO:0007669"/>
    <property type="project" value="UniProtKB-SubCell"/>
</dbReference>
<evidence type="ECO:0000256" key="2">
    <source>
        <dbReference type="ARBA" id="ARBA00022475"/>
    </source>
</evidence>
<dbReference type="GO" id="GO:0004713">
    <property type="term" value="F:protein tyrosine kinase activity"/>
    <property type="evidence" value="ECO:0007669"/>
    <property type="project" value="TreeGrafter"/>
</dbReference>
<keyword evidence="3 7" id="KW-0812">Transmembrane</keyword>